<evidence type="ECO:0000259" key="2">
    <source>
        <dbReference type="Pfam" id="PF07584"/>
    </source>
</evidence>
<keyword evidence="1" id="KW-1133">Transmembrane helix</keyword>
<evidence type="ECO:0000313" key="3">
    <source>
        <dbReference type="EMBL" id="MDC8753952.1"/>
    </source>
</evidence>
<proteinExistence type="predicted"/>
<keyword evidence="1" id="KW-0812">Transmembrane</keyword>
<evidence type="ECO:0000313" key="4">
    <source>
        <dbReference type="Proteomes" id="UP001216558"/>
    </source>
</evidence>
<evidence type="ECO:0000256" key="1">
    <source>
        <dbReference type="SAM" id="Phobius"/>
    </source>
</evidence>
<keyword evidence="4" id="KW-1185">Reference proteome</keyword>
<dbReference type="Proteomes" id="UP001216558">
    <property type="component" value="Unassembled WGS sequence"/>
</dbReference>
<reference evidence="3 4" key="1">
    <citation type="submission" date="2022-10" db="EMBL/GenBank/DDBJ databases">
        <title>Erythrobacter sp. sf7 Genome sequencing.</title>
        <authorList>
            <person name="Park S."/>
        </authorList>
    </citation>
    <scope>NUCLEOTIDE SEQUENCE [LARGE SCALE GENOMIC DNA]</scope>
    <source>
        <strain evidence="4">sf7</strain>
    </source>
</reference>
<dbReference type="EMBL" id="JAQQXQ010000003">
    <property type="protein sequence ID" value="MDC8753952.1"/>
    <property type="molecule type" value="Genomic_DNA"/>
</dbReference>
<feature type="domain" description="Aerotolerance regulator N-terminal" evidence="2">
    <location>
        <begin position="5"/>
        <end position="77"/>
    </location>
</feature>
<organism evidence="3 4">
    <name type="scientific">Erythrobacter fulvus</name>
    <dbReference type="NCBI Taxonomy" id="2987523"/>
    <lineage>
        <taxon>Bacteria</taxon>
        <taxon>Pseudomonadati</taxon>
        <taxon>Pseudomonadota</taxon>
        <taxon>Alphaproteobacteria</taxon>
        <taxon>Sphingomonadales</taxon>
        <taxon>Erythrobacteraceae</taxon>
        <taxon>Erythrobacter/Porphyrobacter group</taxon>
        <taxon>Erythrobacter</taxon>
    </lineage>
</organism>
<dbReference type="RefSeq" id="WP_273676661.1">
    <property type="nucleotide sequence ID" value="NZ_JAQQXQ010000003.1"/>
</dbReference>
<keyword evidence="1" id="KW-0472">Membrane</keyword>
<feature type="transmembrane region" description="Helical" evidence="1">
    <location>
        <begin position="6"/>
        <end position="25"/>
    </location>
</feature>
<dbReference type="NCBIfam" id="TIGR02226">
    <property type="entry name" value="two_anch"/>
    <property type="match status" value="1"/>
</dbReference>
<name>A0ABT5JMG6_9SPHN</name>
<dbReference type="InterPro" id="IPR024163">
    <property type="entry name" value="Aerotolerance_reg_N"/>
</dbReference>
<gene>
    <name evidence="3" type="ORF">OIK40_04760</name>
</gene>
<feature type="transmembrane region" description="Helical" evidence="1">
    <location>
        <begin position="57"/>
        <end position="75"/>
    </location>
</feature>
<feature type="transmembrane region" description="Helical" evidence="1">
    <location>
        <begin position="353"/>
        <end position="372"/>
    </location>
</feature>
<comment type="caution">
    <text evidence="3">The sequence shown here is derived from an EMBL/GenBank/DDBJ whole genome shotgun (WGS) entry which is preliminary data.</text>
</comment>
<dbReference type="Pfam" id="PF07584">
    <property type="entry name" value="BatA"/>
    <property type="match status" value="1"/>
</dbReference>
<sequence>MTPLLLVPFGLVALAALVVPLLIHLRRRTEEVPIEFAALRWLDPRPRPRSKLRFDEWVLLALRLLLIALLALLLARPAVLGWDDNSPRVLVAPGIDPAAARKTAGPDADLRWIAPGFPAIDTAPPASPEQTSSLIRQFDAELPAEAPLTILVPPELDGVDADRLRLSRKVTWRIVGADKKAEKPAPPENPALSVRYQQAQAGAVRYFRAAAGAWSDAPRFDAGTGTALPRQDAVLVWLNPGPVPQAVTDWIGAGGTALLGSTAEVAMPATTEALWRDQTGGVLVEGGFLGEGRLMRFTRPLVPAQMPDLLAPDFAATLRDLVTPPAPPPARVASAAFVPTAGAAPYPLPPRDLAPWLAVMIAIVFLAERLLATRRRRFAA</sequence>
<accession>A0ABT5JMG6</accession>
<protein>
    <submittedName>
        <fullName evidence="3">BatA domain-containing protein</fullName>
    </submittedName>
</protein>
<dbReference type="InterPro" id="IPR011933">
    <property type="entry name" value="Double_TM_dom"/>
</dbReference>